<gene>
    <name evidence="2" type="ORF">LCGC14_0653980</name>
</gene>
<dbReference type="AlphaFoldDB" id="A0A0F9U411"/>
<evidence type="ECO:0000259" key="1">
    <source>
        <dbReference type="Pfam" id="PF16190"/>
    </source>
</evidence>
<dbReference type="Pfam" id="PF16190">
    <property type="entry name" value="E1_FCCH"/>
    <property type="match status" value="1"/>
</dbReference>
<dbReference type="InterPro" id="IPR042302">
    <property type="entry name" value="E1_FCCH_sf"/>
</dbReference>
<feature type="domain" description="Ubiquitin-activating enzyme E1 FCCH" evidence="1">
    <location>
        <begin position="71"/>
        <end position="139"/>
    </location>
</feature>
<reference evidence="2" key="1">
    <citation type="journal article" date="2015" name="Nature">
        <title>Complex archaea that bridge the gap between prokaryotes and eukaryotes.</title>
        <authorList>
            <person name="Spang A."/>
            <person name="Saw J.H."/>
            <person name="Jorgensen S.L."/>
            <person name="Zaremba-Niedzwiedzka K."/>
            <person name="Martijn J."/>
            <person name="Lind A.E."/>
            <person name="van Eijk R."/>
            <person name="Schleper C."/>
            <person name="Guy L."/>
            <person name="Ettema T.J."/>
        </authorList>
    </citation>
    <scope>NUCLEOTIDE SEQUENCE</scope>
</reference>
<dbReference type="Gene3D" id="2.40.30.180">
    <property type="entry name" value="Ubiquitin-activating enzyme E1, FCCH domain"/>
    <property type="match status" value="1"/>
</dbReference>
<organism evidence="2">
    <name type="scientific">marine sediment metagenome</name>
    <dbReference type="NCBI Taxonomy" id="412755"/>
    <lineage>
        <taxon>unclassified sequences</taxon>
        <taxon>metagenomes</taxon>
        <taxon>ecological metagenomes</taxon>
    </lineage>
</organism>
<proteinExistence type="predicted"/>
<comment type="caution">
    <text evidence="2">The sequence shown here is derived from an EMBL/GenBank/DDBJ whole genome shotgun (WGS) entry which is preliminary data.</text>
</comment>
<name>A0A0F9U411_9ZZZZ</name>
<accession>A0A0F9U411</accession>
<evidence type="ECO:0000313" key="2">
    <source>
        <dbReference type="EMBL" id="KKN48363.1"/>
    </source>
</evidence>
<protein>
    <recommendedName>
        <fullName evidence="1">Ubiquitin-activating enzyme E1 FCCH domain-containing protein</fullName>
    </recommendedName>
</protein>
<sequence>MAVSNTVTYTADDGGVTINEGGSYGPPEEIASSRLRNDPLVSAVAQEFRERLAASGTSISAATAANPPVITSGGHGLQNGSKIHIIGVLGMVELNNRYYTINNRTATTFELQEPAALGESSSDVDGTGFTAWTSGGTVTVAGISGTATVSLG</sequence>
<dbReference type="EMBL" id="LAZR01001225">
    <property type="protein sequence ID" value="KKN48363.1"/>
    <property type="molecule type" value="Genomic_DNA"/>
</dbReference>
<dbReference type="InterPro" id="IPR032418">
    <property type="entry name" value="E1_FCCH"/>
</dbReference>